<keyword evidence="2" id="KW-0472">Membrane</keyword>
<name>A0A6V7XH66_MELEN</name>
<dbReference type="InterPro" id="IPR051586">
    <property type="entry name" value="PKC-binding_NELL"/>
</dbReference>
<dbReference type="EMBL" id="CAJEWN010001575">
    <property type="protein sequence ID" value="CAD2198555.1"/>
    <property type="molecule type" value="Genomic_DNA"/>
</dbReference>
<dbReference type="OrthoDB" id="8939548at2759"/>
<evidence type="ECO:0000313" key="4">
    <source>
        <dbReference type="EMBL" id="CAD2198555.1"/>
    </source>
</evidence>
<organism evidence="4 5">
    <name type="scientific">Meloidogyne enterolobii</name>
    <name type="common">Root-knot nematode worm</name>
    <name type="synonym">Meloidogyne mayaguensis</name>
    <dbReference type="NCBI Taxonomy" id="390850"/>
    <lineage>
        <taxon>Eukaryota</taxon>
        <taxon>Metazoa</taxon>
        <taxon>Ecdysozoa</taxon>
        <taxon>Nematoda</taxon>
        <taxon>Chromadorea</taxon>
        <taxon>Rhabditida</taxon>
        <taxon>Tylenchina</taxon>
        <taxon>Tylenchomorpha</taxon>
        <taxon>Tylenchoidea</taxon>
        <taxon>Meloidogynidae</taxon>
        <taxon>Meloidogyninae</taxon>
        <taxon>Meloidogyne</taxon>
    </lineage>
</organism>
<evidence type="ECO:0000259" key="3">
    <source>
        <dbReference type="PROSITE" id="PS50184"/>
    </source>
</evidence>
<keyword evidence="1" id="KW-0325">Glycoprotein</keyword>
<dbReference type="GO" id="GO:0008201">
    <property type="term" value="F:heparin binding"/>
    <property type="evidence" value="ECO:0007669"/>
    <property type="project" value="TreeGrafter"/>
</dbReference>
<dbReference type="Pfam" id="PF00093">
    <property type="entry name" value="VWC"/>
    <property type="match status" value="1"/>
</dbReference>
<feature type="transmembrane region" description="Helical" evidence="2">
    <location>
        <begin position="6"/>
        <end position="23"/>
    </location>
</feature>
<dbReference type="AlphaFoldDB" id="A0A6V7XH66"/>
<evidence type="ECO:0000256" key="1">
    <source>
        <dbReference type="ARBA" id="ARBA00023180"/>
    </source>
</evidence>
<evidence type="ECO:0000313" key="5">
    <source>
        <dbReference type="Proteomes" id="UP000580250"/>
    </source>
</evidence>
<keyword evidence="2" id="KW-0812">Transmembrane</keyword>
<reference evidence="4 5" key="1">
    <citation type="submission" date="2020-08" db="EMBL/GenBank/DDBJ databases">
        <authorList>
            <person name="Koutsovoulos G."/>
            <person name="Danchin GJ E."/>
        </authorList>
    </citation>
    <scope>NUCLEOTIDE SEQUENCE [LARGE SCALE GENOMIC DNA]</scope>
</reference>
<dbReference type="InterPro" id="IPR001007">
    <property type="entry name" value="VWF_dom"/>
</dbReference>
<feature type="domain" description="VWFC" evidence="3">
    <location>
        <begin position="248"/>
        <end position="308"/>
    </location>
</feature>
<dbReference type="Gene3D" id="2.10.70.10">
    <property type="entry name" value="Complement Module, domain 1"/>
    <property type="match status" value="1"/>
</dbReference>
<keyword evidence="2" id="KW-1133">Transmembrane helix</keyword>
<dbReference type="PANTHER" id="PTHR24042">
    <property type="entry name" value="NEL HOMOLOG"/>
    <property type="match status" value="1"/>
</dbReference>
<dbReference type="SMART" id="SM00214">
    <property type="entry name" value="VWC"/>
    <property type="match status" value="1"/>
</dbReference>
<dbReference type="GO" id="GO:0005615">
    <property type="term" value="C:extracellular space"/>
    <property type="evidence" value="ECO:0007669"/>
    <property type="project" value="TreeGrafter"/>
</dbReference>
<proteinExistence type="predicted"/>
<dbReference type="PANTHER" id="PTHR24042:SF5">
    <property type="entry name" value="EGF-LIKE CALCIUM-BINDING DOMAIN-CONTAINING PROTEIN"/>
    <property type="match status" value="1"/>
</dbReference>
<evidence type="ECO:0000256" key="2">
    <source>
        <dbReference type="SAM" id="Phobius"/>
    </source>
</evidence>
<dbReference type="SUPFAM" id="SSF57603">
    <property type="entry name" value="FnI-like domain"/>
    <property type="match status" value="1"/>
</dbReference>
<dbReference type="Proteomes" id="UP000580250">
    <property type="component" value="Unassembled WGS sequence"/>
</dbReference>
<sequence length="340" mass="39100">MLFNCYFVTIILKLTIFYIFILIKSAYELDTKKSELLAHLFISRNLTLKFELLQKNGTEANLFSISERDSNKYFRISTSTIKKTILLEFISNIDVGRVKRLEILSQSLEDYSNFHLFHIIFNGPWLTIAEDCKQLIKIQEDLNDHLMYEMQIDSLITTIGENYAEGKKIKNNENNNSPNIVLREFTADIAIPLEMQCPKLQIRSERECSECHCDYEGNLYCKSIGCPFLNCAYPLPPLPGQCCPQCGKRCLFNGRFYESGEHFSPKTCTYCLCKDGRVECSFKFPTHCPRLDCRDQELPPGECCPVCSNIDHCRFKSCSPNATCQSGKYSAVCRCKEVLK</sequence>
<gene>
    <name evidence="4" type="ORF">MENT_LOCUS51879</name>
</gene>
<comment type="caution">
    <text evidence="4">The sequence shown here is derived from an EMBL/GenBank/DDBJ whole genome shotgun (WGS) entry which is preliminary data.</text>
</comment>
<accession>A0A6V7XH66</accession>
<protein>
    <recommendedName>
        <fullName evidence="3">VWFC domain-containing protein</fullName>
    </recommendedName>
</protein>
<dbReference type="PROSITE" id="PS50184">
    <property type="entry name" value="VWFC_2"/>
    <property type="match status" value="1"/>
</dbReference>